<keyword evidence="8 12" id="KW-0408">Iron</keyword>
<dbReference type="PANTHER" id="PTHR13096:SF8">
    <property type="entry name" value="RIBOSOMAL OXYGENASE 1"/>
    <property type="match status" value="1"/>
</dbReference>
<evidence type="ECO:0000256" key="6">
    <source>
        <dbReference type="ARBA" id="ARBA00022964"/>
    </source>
</evidence>
<feature type="compositionally biased region" description="Low complexity" evidence="13">
    <location>
        <begin position="132"/>
        <end position="145"/>
    </location>
</feature>
<evidence type="ECO:0000256" key="10">
    <source>
        <dbReference type="ARBA" id="ARBA00023163"/>
    </source>
</evidence>
<dbReference type="EC" id="1.14.11.-" evidence="12"/>
<gene>
    <name evidence="15" type="ORF">TeGR_g10289</name>
</gene>
<evidence type="ECO:0000256" key="9">
    <source>
        <dbReference type="ARBA" id="ARBA00023015"/>
    </source>
</evidence>
<feature type="domain" description="JmjC" evidence="14">
    <location>
        <begin position="217"/>
        <end position="364"/>
    </location>
</feature>
<evidence type="ECO:0000256" key="13">
    <source>
        <dbReference type="SAM" id="MobiDB-lite"/>
    </source>
</evidence>
<evidence type="ECO:0000256" key="7">
    <source>
        <dbReference type="ARBA" id="ARBA00023002"/>
    </source>
</evidence>
<dbReference type="InterPro" id="IPR049043">
    <property type="entry name" value="WHD_RIOX1"/>
</dbReference>
<keyword evidence="7 12" id="KW-0560">Oxidoreductase</keyword>
<dbReference type="InterPro" id="IPR039994">
    <property type="entry name" value="NO66-like"/>
</dbReference>
<dbReference type="PANTHER" id="PTHR13096">
    <property type="entry name" value="MINA53 MYC INDUCED NUCLEAR ANTIGEN"/>
    <property type="match status" value="1"/>
</dbReference>
<dbReference type="Pfam" id="PF21233">
    <property type="entry name" value="WHD_RIOX1"/>
    <property type="match status" value="1"/>
</dbReference>
<evidence type="ECO:0000256" key="12">
    <source>
        <dbReference type="RuleBase" id="RU366061"/>
    </source>
</evidence>
<name>A0ABQ6MAG9_9STRA</name>
<dbReference type="Gene3D" id="2.60.120.650">
    <property type="entry name" value="Cupin"/>
    <property type="match status" value="1"/>
</dbReference>
<sequence>MPSVASKKRAKKRSKSLSPPPAAAAPPRPPKMALWDSEEEGEEAPAAKKARPAAEPRPADGPSPAAEAAESDSEASAASAAGSAPGSDGEEEEPFSVLATRLFETMIAPTKAADFYRDYFGKKPLLHERSEPAAAEAASTSTSAAPTPPPPNPLAGLLTKADIEEYLSRQSLVYGLDLNVTNVVDGARQTLDLLGPGGATTVVAAAGDVWANFDEGCSVRLLCPHKFSDSVHDLLSTLEQELGCMVGANAYLTPRGGQGFAPHYDDVDVFVLQQEGKKRWRVYEPFRAEEALPRVSSADYDPSKVPKKPYLDVTLKPGDLLYLPRGWVHQAVTAPSDTHSLHLTVSAMQSWAWADLLEHIVPAAVASLGNGPDAEIREGLPRGFLGYMGIQNDNDYLLEEARAEKERGGAAAAGVDKEARRAIKNRTRFRAALKGKLEKVCKEALKLADFGADEMMKRFMSERLPPAFDEEEKTLTNDNPGNGEVCAETLVRIAREGIARIVLEDGKCVLYHCADNNRDHLTEISPMEFEADDAPAIELLLRTAAPHWVKVADLPHPPADDVDDKIEIVKALYEEGIVGIMQPGWISDRVGGKQ</sequence>
<keyword evidence="5" id="KW-0156">Chromatin regulator</keyword>
<evidence type="ECO:0000256" key="8">
    <source>
        <dbReference type="ARBA" id="ARBA00023004"/>
    </source>
</evidence>
<evidence type="ECO:0000256" key="11">
    <source>
        <dbReference type="ARBA" id="ARBA00023242"/>
    </source>
</evidence>
<reference evidence="15 16" key="1">
    <citation type="journal article" date="2023" name="Commun. Biol.">
        <title>Genome analysis of Parmales, the sister group of diatoms, reveals the evolutionary specialization of diatoms from phago-mixotrophs to photoautotrophs.</title>
        <authorList>
            <person name="Ban H."/>
            <person name="Sato S."/>
            <person name="Yoshikawa S."/>
            <person name="Yamada K."/>
            <person name="Nakamura Y."/>
            <person name="Ichinomiya M."/>
            <person name="Sato N."/>
            <person name="Blanc-Mathieu R."/>
            <person name="Endo H."/>
            <person name="Kuwata A."/>
            <person name="Ogata H."/>
        </authorList>
    </citation>
    <scope>NUCLEOTIDE SEQUENCE [LARGE SCALE GENOMIC DNA]</scope>
</reference>
<protein>
    <recommendedName>
        <fullName evidence="12">Bifunctional lysine-specific demethylase and histidyl-hydroxylase</fullName>
        <ecNumber evidence="12">1.14.11.-</ecNumber>
    </recommendedName>
</protein>
<proteinExistence type="inferred from homology"/>
<dbReference type="Proteomes" id="UP001165060">
    <property type="component" value="Unassembled WGS sequence"/>
</dbReference>
<feature type="region of interest" description="Disordered" evidence="13">
    <location>
        <begin position="130"/>
        <end position="156"/>
    </location>
</feature>
<feature type="compositionally biased region" description="Low complexity" evidence="13">
    <location>
        <begin position="60"/>
        <end position="87"/>
    </location>
</feature>
<evidence type="ECO:0000256" key="1">
    <source>
        <dbReference type="ARBA" id="ARBA00004123"/>
    </source>
</evidence>
<comment type="function">
    <text evidence="12">Oxygenase that can act as both a histone lysine demethylase and a ribosomal histidine hydroxylase.</text>
</comment>
<organism evidence="15 16">
    <name type="scientific">Tetraparma gracilis</name>
    <dbReference type="NCBI Taxonomy" id="2962635"/>
    <lineage>
        <taxon>Eukaryota</taxon>
        <taxon>Sar</taxon>
        <taxon>Stramenopiles</taxon>
        <taxon>Ochrophyta</taxon>
        <taxon>Bolidophyceae</taxon>
        <taxon>Parmales</taxon>
        <taxon>Triparmaceae</taxon>
        <taxon>Tetraparma</taxon>
    </lineage>
</organism>
<dbReference type="SUPFAM" id="SSF51197">
    <property type="entry name" value="Clavaminate synthase-like"/>
    <property type="match status" value="1"/>
</dbReference>
<dbReference type="InterPro" id="IPR003347">
    <property type="entry name" value="JmjC_dom"/>
</dbReference>
<dbReference type="EMBL" id="BRYB01003902">
    <property type="protein sequence ID" value="GMI22466.1"/>
    <property type="molecule type" value="Genomic_DNA"/>
</dbReference>
<accession>A0ABQ6MAG9</accession>
<keyword evidence="9 12" id="KW-0805">Transcription regulation</keyword>
<evidence type="ECO:0000256" key="5">
    <source>
        <dbReference type="ARBA" id="ARBA00022853"/>
    </source>
</evidence>
<feature type="compositionally biased region" description="Pro residues" evidence="13">
    <location>
        <begin position="18"/>
        <end position="30"/>
    </location>
</feature>
<comment type="similarity">
    <text evidence="2">Belongs to the ROX family. NO66 subfamily.</text>
</comment>
<evidence type="ECO:0000256" key="2">
    <source>
        <dbReference type="ARBA" id="ARBA00010309"/>
    </source>
</evidence>
<feature type="compositionally biased region" description="Basic residues" evidence="13">
    <location>
        <begin position="1"/>
        <end position="15"/>
    </location>
</feature>
<keyword evidence="6 12" id="KW-0223">Dioxygenase</keyword>
<keyword evidence="11 12" id="KW-0539">Nucleus</keyword>
<evidence type="ECO:0000313" key="16">
    <source>
        <dbReference type="Proteomes" id="UP001165060"/>
    </source>
</evidence>
<comment type="caution">
    <text evidence="15">The sequence shown here is derived from an EMBL/GenBank/DDBJ whole genome shotgun (WGS) entry which is preliminary data.</text>
</comment>
<dbReference type="Pfam" id="PF08007">
    <property type="entry name" value="JmjC_2"/>
    <property type="match status" value="1"/>
</dbReference>
<dbReference type="Gene3D" id="3.90.930.40">
    <property type="match status" value="1"/>
</dbReference>
<evidence type="ECO:0000256" key="4">
    <source>
        <dbReference type="ARBA" id="ARBA00022723"/>
    </source>
</evidence>
<dbReference type="Gene3D" id="1.10.10.1500">
    <property type="entry name" value="JmjC domain-containing ribosomal oxygenase (ROX), dimer domain"/>
    <property type="match status" value="1"/>
</dbReference>
<feature type="region of interest" description="Disordered" evidence="13">
    <location>
        <begin position="1"/>
        <end position="93"/>
    </location>
</feature>
<keyword evidence="16" id="KW-1185">Reference proteome</keyword>
<evidence type="ECO:0000256" key="3">
    <source>
        <dbReference type="ARBA" id="ARBA00022491"/>
    </source>
</evidence>
<keyword evidence="4 12" id="KW-0479">Metal-binding</keyword>
<dbReference type="PROSITE" id="PS51184">
    <property type="entry name" value="JMJC"/>
    <property type="match status" value="1"/>
</dbReference>
<comment type="subcellular location">
    <subcellularLocation>
        <location evidence="1 12">Nucleus</location>
    </subcellularLocation>
</comment>
<keyword evidence="10 12" id="KW-0804">Transcription</keyword>
<comment type="cofactor">
    <cofactor evidence="12">
        <name>Fe(2+)</name>
        <dbReference type="ChEBI" id="CHEBI:29033"/>
    </cofactor>
    <text evidence="12">Binds 1 Fe(2+) ion per subunit.</text>
</comment>
<evidence type="ECO:0000313" key="15">
    <source>
        <dbReference type="EMBL" id="GMI22466.1"/>
    </source>
</evidence>
<keyword evidence="3" id="KW-0678">Repressor</keyword>
<evidence type="ECO:0000259" key="14">
    <source>
        <dbReference type="PROSITE" id="PS51184"/>
    </source>
</evidence>